<protein>
    <submittedName>
        <fullName evidence="1">Uncharacterized protein</fullName>
    </submittedName>
</protein>
<proteinExistence type="predicted"/>
<accession>A0A391NZP5</accession>
<reference evidence="1 2" key="1">
    <citation type="journal article" date="2018" name="PLoS ONE">
        <title>The draft genome of Kipferlia bialata reveals reductive genome evolution in fornicate parasites.</title>
        <authorList>
            <person name="Tanifuji G."/>
            <person name="Takabayashi S."/>
            <person name="Kume K."/>
            <person name="Takagi M."/>
            <person name="Nakayama T."/>
            <person name="Kamikawa R."/>
            <person name="Inagaki Y."/>
            <person name="Hashimoto T."/>
        </authorList>
    </citation>
    <scope>NUCLEOTIDE SEQUENCE [LARGE SCALE GENOMIC DNA]</scope>
    <source>
        <strain evidence="1">NY0173</strain>
    </source>
</reference>
<sequence>MVRWKGTYRQWGVRAKVRAAEVCDLATSLGKEADTLTRTLQLEREGIKE</sequence>
<evidence type="ECO:0000313" key="1">
    <source>
        <dbReference type="EMBL" id="GCA65226.1"/>
    </source>
</evidence>
<gene>
    <name evidence="1" type="ORF">KIPB_016596</name>
</gene>
<evidence type="ECO:0000313" key="2">
    <source>
        <dbReference type="Proteomes" id="UP000265618"/>
    </source>
</evidence>
<dbReference type="EMBL" id="BDIP01010268">
    <property type="protein sequence ID" value="GCA65226.1"/>
    <property type="molecule type" value="Genomic_DNA"/>
</dbReference>
<feature type="non-terminal residue" evidence="1">
    <location>
        <position position="49"/>
    </location>
</feature>
<name>A0A391NZP5_9EUKA</name>
<dbReference type="AlphaFoldDB" id="A0A391NZP5"/>
<comment type="caution">
    <text evidence="1">The sequence shown here is derived from an EMBL/GenBank/DDBJ whole genome shotgun (WGS) entry which is preliminary data.</text>
</comment>
<dbReference type="Proteomes" id="UP000265618">
    <property type="component" value="Unassembled WGS sequence"/>
</dbReference>
<keyword evidence="2" id="KW-1185">Reference proteome</keyword>
<organism evidence="1 2">
    <name type="scientific">Kipferlia bialata</name>
    <dbReference type="NCBI Taxonomy" id="797122"/>
    <lineage>
        <taxon>Eukaryota</taxon>
        <taxon>Metamonada</taxon>
        <taxon>Carpediemonas-like organisms</taxon>
        <taxon>Kipferlia</taxon>
    </lineage>
</organism>